<proteinExistence type="inferred from homology"/>
<comment type="caution">
    <text evidence="12">The sequence shown here is derived from an EMBL/GenBank/DDBJ whole genome shotgun (WGS) entry which is preliminary data.</text>
</comment>
<dbReference type="EMBL" id="JBHTJF010000009">
    <property type="protein sequence ID" value="MFD0942645.1"/>
    <property type="molecule type" value="Genomic_DNA"/>
</dbReference>
<evidence type="ECO:0000256" key="6">
    <source>
        <dbReference type="ARBA" id="ARBA00022630"/>
    </source>
</evidence>
<protein>
    <recommendedName>
        <fullName evidence="4">Probable nitronate monooxygenase</fullName>
    </recommendedName>
    <alternativeName>
        <fullName evidence="10">Propionate 3-nitronate monooxygenase</fullName>
    </alternativeName>
</protein>
<dbReference type="InterPro" id="IPR004136">
    <property type="entry name" value="NMO"/>
</dbReference>
<sequence>MKRYVLAPMAGVSTVEFVAAACEAGMLGSYGAGYLTGEQTEQILKELREAITTSYAINVFVPEDVSADEQNIQRAYATIRKYEERLGLTAQQPFIPTSAYEAQIAAILNDSVPIVSFTFGVPSEEIVKALKAQGKQLIGTATSLEEVWANEVAGMDAIVVQGVEAGGHRGSFLHDAYLPLLEFIEQAKRVTTLPLIAAGGIASRTEVEACLEAGASSVQIGTGFLCATESGASKTHQQSLLESKEGDFVLTKAFSGKEARGIRNTFMEEMKNEALAPYPIQHWLTSRLRKESTAQNNPNYTSMWSGMRGHLAQRGTIPELLKNSYSE</sequence>
<dbReference type="SUPFAM" id="SSF51412">
    <property type="entry name" value="Inosine monophosphate dehydrogenase (IMPDH)"/>
    <property type="match status" value="1"/>
</dbReference>
<evidence type="ECO:0000256" key="7">
    <source>
        <dbReference type="ARBA" id="ARBA00022643"/>
    </source>
</evidence>
<dbReference type="PANTHER" id="PTHR42747">
    <property type="entry name" value="NITRONATE MONOOXYGENASE-RELATED"/>
    <property type="match status" value="1"/>
</dbReference>
<name>A0ABW3GXJ3_9BACL</name>
<comment type="similarity">
    <text evidence="3">Belongs to the nitronate monooxygenase family. NMO class I subfamily.</text>
</comment>
<reference evidence="13" key="1">
    <citation type="journal article" date="2019" name="Int. J. Syst. Evol. Microbiol.">
        <title>The Global Catalogue of Microorganisms (GCM) 10K type strain sequencing project: providing services to taxonomists for standard genome sequencing and annotation.</title>
        <authorList>
            <consortium name="The Broad Institute Genomics Platform"/>
            <consortium name="The Broad Institute Genome Sequencing Center for Infectious Disease"/>
            <person name="Wu L."/>
            <person name="Ma J."/>
        </authorList>
    </citation>
    <scope>NUCLEOTIDE SEQUENCE [LARGE SCALE GENOMIC DNA]</scope>
    <source>
        <strain evidence="13">CCUG 63563</strain>
    </source>
</reference>
<organism evidence="12 13">
    <name type="scientific">Savagea faecisuis</name>
    <dbReference type="NCBI Taxonomy" id="1274803"/>
    <lineage>
        <taxon>Bacteria</taxon>
        <taxon>Bacillati</taxon>
        <taxon>Bacillota</taxon>
        <taxon>Bacilli</taxon>
        <taxon>Bacillales</taxon>
        <taxon>Caryophanaceae</taxon>
        <taxon>Savagea</taxon>
    </lineage>
</organism>
<keyword evidence="13" id="KW-1185">Reference proteome</keyword>
<keyword evidence="7" id="KW-0288">FMN</keyword>
<evidence type="ECO:0000256" key="8">
    <source>
        <dbReference type="ARBA" id="ARBA00023002"/>
    </source>
</evidence>
<dbReference type="InterPro" id="IPR001295">
    <property type="entry name" value="Dihydroorotate_DH_CS"/>
</dbReference>
<evidence type="ECO:0000256" key="2">
    <source>
        <dbReference type="ARBA" id="ARBA00003535"/>
    </source>
</evidence>
<dbReference type="GO" id="GO:0016491">
    <property type="term" value="F:oxidoreductase activity"/>
    <property type="evidence" value="ECO:0007669"/>
    <property type="project" value="UniProtKB-KW"/>
</dbReference>
<evidence type="ECO:0000256" key="10">
    <source>
        <dbReference type="ARBA" id="ARBA00031155"/>
    </source>
</evidence>
<evidence type="ECO:0000256" key="3">
    <source>
        <dbReference type="ARBA" id="ARBA00009881"/>
    </source>
</evidence>
<keyword evidence="8 12" id="KW-0560">Oxidoreductase</keyword>
<dbReference type="Pfam" id="PF03060">
    <property type="entry name" value="NMO"/>
    <property type="match status" value="1"/>
</dbReference>
<comment type="catalytic activity">
    <reaction evidence="11">
        <text>3 propionate 3-nitronate + 3 O2 + H2O = 3 3-oxopropanoate + 2 nitrate + nitrite + H2O2 + 3 H(+)</text>
        <dbReference type="Rhea" id="RHEA:57332"/>
        <dbReference type="ChEBI" id="CHEBI:15377"/>
        <dbReference type="ChEBI" id="CHEBI:15378"/>
        <dbReference type="ChEBI" id="CHEBI:15379"/>
        <dbReference type="ChEBI" id="CHEBI:16240"/>
        <dbReference type="ChEBI" id="CHEBI:16301"/>
        <dbReference type="ChEBI" id="CHEBI:17632"/>
        <dbReference type="ChEBI" id="CHEBI:33190"/>
        <dbReference type="ChEBI" id="CHEBI:136067"/>
    </reaction>
</comment>
<keyword evidence="9" id="KW-0503">Monooxygenase</keyword>
<keyword evidence="5" id="KW-0216">Detoxification</keyword>
<gene>
    <name evidence="12" type="ORF">ACFQ0V_02530</name>
</gene>
<accession>A0ABW3GXJ3</accession>
<evidence type="ECO:0000313" key="12">
    <source>
        <dbReference type="EMBL" id="MFD0942645.1"/>
    </source>
</evidence>
<evidence type="ECO:0000256" key="5">
    <source>
        <dbReference type="ARBA" id="ARBA00022575"/>
    </source>
</evidence>
<dbReference type="Gene3D" id="3.20.20.70">
    <property type="entry name" value="Aldolase class I"/>
    <property type="match status" value="1"/>
</dbReference>
<evidence type="ECO:0000256" key="1">
    <source>
        <dbReference type="ARBA" id="ARBA00001917"/>
    </source>
</evidence>
<dbReference type="CDD" id="cd04730">
    <property type="entry name" value="NPD_like"/>
    <property type="match status" value="1"/>
</dbReference>
<comment type="function">
    <text evidence="2">Nitronate monooxygenase that uses molecular oxygen to catalyze the oxidative denitrification of alkyl nitronates. Acts on propionate 3-nitronate (P3N), the presumed physiological substrate. Probably functions in the detoxification of P3N, a metabolic poison produced by plants and fungi as a defense mechanism.</text>
</comment>
<evidence type="ECO:0000256" key="11">
    <source>
        <dbReference type="ARBA" id="ARBA00049401"/>
    </source>
</evidence>
<evidence type="ECO:0000256" key="4">
    <source>
        <dbReference type="ARBA" id="ARBA00013457"/>
    </source>
</evidence>
<dbReference type="PANTHER" id="PTHR42747:SF3">
    <property type="entry name" value="NITRONATE MONOOXYGENASE-RELATED"/>
    <property type="match status" value="1"/>
</dbReference>
<dbReference type="InterPro" id="IPR013785">
    <property type="entry name" value="Aldolase_TIM"/>
</dbReference>
<dbReference type="RefSeq" id="WP_381009303.1">
    <property type="nucleotide sequence ID" value="NZ_JBHTJF010000009.1"/>
</dbReference>
<evidence type="ECO:0000313" key="13">
    <source>
        <dbReference type="Proteomes" id="UP001596976"/>
    </source>
</evidence>
<comment type="cofactor">
    <cofactor evidence="1">
        <name>FMN</name>
        <dbReference type="ChEBI" id="CHEBI:58210"/>
    </cofactor>
</comment>
<dbReference type="PROSITE" id="PS00912">
    <property type="entry name" value="DHODEHASE_2"/>
    <property type="match status" value="1"/>
</dbReference>
<dbReference type="Proteomes" id="UP001596976">
    <property type="component" value="Unassembled WGS sequence"/>
</dbReference>
<evidence type="ECO:0000256" key="9">
    <source>
        <dbReference type="ARBA" id="ARBA00023033"/>
    </source>
</evidence>
<keyword evidence="6" id="KW-0285">Flavoprotein</keyword>